<evidence type="ECO:0000256" key="4">
    <source>
        <dbReference type="ARBA" id="ARBA00022692"/>
    </source>
</evidence>
<protein>
    <submittedName>
        <fullName evidence="8">Cobalt transporter CbiM</fullName>
    </submittedName>
</protein>
<evidence type="ECO:0000313" key="8">
    <source>
        <dbReference type="EMBL" id="RQD85860.1"/>
    </source>
</evidence>
<dbReference type="NCBIfam" id="NF004905">
    <property type="entry name" value="PRK06265.1-5"/>
    <property type="match status" value="1"/>
</dbReference>
<proteinExistence type="predicted"/>
<dbReference type="PANTHER" id="PTHR34229">
    <property type="entry name" value="METAL TRANSPORT PROTEIN HI_1621-RELATED"/>
    <property type="match status" value="1"/>
</dbReference>
<evidence type="ECO:0000256" key="5">
    <source>
        <dbReference type="ARBA" id="ARBA00022989"/>
    </source>
</evidence>
<dbReference type="AlphaFoldDB" id="A0A424YYF7"/>
<feature type="transmembrane region" description="Helical" evidence="7">
    <location>
        <begin position="135"/>
        <end position="157"/>
    </location>
</feature>
<evidence type="ECO:0000256" key="2">
    <source>
        <dbReference type="ARBA" id="ARBA00022448"/>
    </source>
</evidence>
<dbReference type="PANTHER" id="PTHR34229:SF1">
    <property type="entry name" value="METAL TRANSPORT PROTEIN HI_1621-RELATED"/>
    <property type="match status" value="1"/>
</dbReference>
<sequence>MHISDGVLSEPVIAAGWIITIILIFVTFRIRMKEVDIVEEIPKFSIMTAAFFVASLIHLPIGPTSVHPILNGLIGVILGPIAYASMFVGLILQALLFQHGGITTIGVNALMVGIPAIIVYYIFKGGYGKGISLKLLAVICGGLAIAMSAVLLVVVLVSTGQDFYGLAQVAFVAHLPLIVIEGILTGAIVAYIARVKPELLPMKLKIKEDLK</sequence>
<evidence type="ECO:0000313" key="9">
    <source>
        <dbReference type="Proteomes" id="UP000284763"/>
    </source>
</evidence>
<dbReference type="RefSeq" id="WP_259134666.1">
    <property type="nucleotide sequence ID" value="NZ_JANUCS010000007.1"/>
</dbReference>
<keyword evidence="3" id="KW-1003">Cell membrane</keyword>
<evidence type="ECO:0000256" key="1">
    <source>
        <dbReference type="ARBA" id="ARBA00004651"/>
    </source>
</evidence>
<dbReference type="GO" id="GO:0005886">
    <property type="term" value="C:plasma membrane"/>
    <property type="evidence" value="ECO:0007669"/>
    <property type="project" value="UniProtKB-SubCell"/>
</dbReference>
<name>A0A424YYF7_9EURY</name>
<dbReference type="EMBL" id="QZAB01000280">
    <property type="protein sequence ID" value="RQD85860.1"/>
    <property type="molecule type" value="Genomic_DNA"/>
</dbReference>
<keyword evidence="2" id="KW-0813">Transport</keyword>
<feature type="transmembrane region" description="Helical" evidence="7">
    <location>
        <begin position="169"/>
        <end position="193"/>
    </location>
</feature>
<dbReference type="Gene3D" id="1.10.1760.20">
    <property type="match status" value="1"/>
</dbReference>
<gene>
    <name evidence="8" type="primary">cbiM</name>
    <name evidence="8" type="ORF">D5R95_04260</name>
</gene>
<evidence type="ECO:0000256" key="3">
    <source>
        <dbReference type="ARBA" id="ARBA00022475"/>
    </source>
</evidence>
<dbReference type="GO" id="GO:0000041">
    <property type="term" value="P:transition metal ion transport"/>
    <property type="evidence" value="ECO:0007669"/>
    <property type="project" value="InterPro"/>
</dbReference>
<reference evidence="8 9" key="1">
    <citation type="submission" date="2018-08" db="EMBL/GenBank/DDBJ databases">
        <title>The metabolism and importance of syntrophic acetate oxidation coupled to methane or sulfide production in haloalkaline environments.</title>
        <authorList>
            <person name="Timmers P.H.A."/>
            <person name="Vavourakis C.D."/>
            <person name="Sorokin D.Y."/>
            <person name="Sinninghe Damste J.S."/>
            <person name="Muyzer G."/>
            <person name="Stams A.J.M."/>
            <person name="Plugge C.M."/>
        </authorList>
    </citation>
    <scope>NUCLEOTIDE SEQUENCE [LARGE SCALE GENOMIC DNA]</scope>
    <source>
        <strain evidence="8">MSAO_Arc3</strain>
    </source>
</reference>
<comment type="caution">
    <text evidence="8">The sequence shown here is derived from an EMBL/GenBank/DDBJ whole genome shotgun (WGS) entry which is preliminary data.</text>
</comment>
<evidence type="ECO:0000256" key="7">
    <source>
        <dbReference type="SAM" id="Phobius"/>
    </source>
</evidence>
<dbReference type="Proteomes" id="UP000284763">
    <property type="component" value="Unassembled WGS sequence"/>
</dbReference>
<feature type="transmembrane region" description="Helical" evidence="7">
    <location>
        <begin position="102"/>
        <end position="123"/>
    </location>
</feature>
<evidence type="ECO:0000256" key="6">
    <source>
        <dbReference type="ARBA" id="ARBA00023136"/>
    </source>
</evidence>
<feature type="transmembrane region" description="Helical" evidence="7">
    <location>
        <begin position="44"/>
        <end position="61"/>
    </location>
</feature>
<keyword evidence="6 7" id="KW-0472">Membrane</keyword>
<organism evidence="8 9">
    <name type="scientific">Methanosalsum natronophilum</name>
    <dbReference type="NCBI Taxonomy" id="768733"/>
    <lineage>
        <taxon>Archaea</taxon>
        <taxon>Methanobacteriati</taxon>
        <taxon>Methanobacteriota</taxon>
        <taxon>Stenosarchaea group</taxon>
        <taxon>Methanomicrobia</taxon>
        <taxon>Methanosarcinales</taxon>
        <taxon>Methanosarcinaceae</taxon>
        <taxon>Methanosalsum</taxon>
    </lineage>
</organism>
<accession>A0A424YYF7</accession>
<feature type="transmembrane region" description="Helical" evidence="7">
    <location>
        <begin position="73"/>
        <end position="96"/>
    </location>
</feature>
<dbReference type="InterPro" id="IPR002751">
    <property type="entry name" value="CbiM/NikMN"/>
</dbReference>
<feature type="transmembrane region" description="Helical" evidence="7">
    <location>
        <begin position="12"/>
        <end position="32"/>
    </location>
</feature>
<keyword evidence="4 7" id="KW-0812">Transmembrane</keyword>
<dbReference type="Pfam" id="PF01891">
    <property type="entry name" value="CbiM"/>
    <property type="match status" value="1"/>
</dbReference>
<keyword evidence="5 7" id="KW-1133">Transmembrane helix</keyword>
<comment type="subcellular location">
    <subcellularLocation>
        <location evidence="1">Cell membrane</location>
        <topology evidence="1">Multi-pass membrane protein</topology>
    </subcellularLocation>
</comment>